<dbReference type="RefSeq" id="WP_173763744.1">
    <property type="nucleotide sequence ID" value="NZ_CP048836.1"/>
</dbReference>
<dbReference type="Proteomes" id="UP000501991">
    <property type="component" value="Chromosome"/>
</dbReference>
<organism evidence="3 4">
    <name type="scientific">Nitrogeniibacter mangrovi</name>
    <dbReference type="NCBI Taxonomy" id="2016596"/>
    <lineage>
        <taxon>Bacteria</taxon>
        <taxon>Pseudomonadati</taxon>
        <taxon>Pseudomonadota</taxon>
        <taxon>Betaproteobacteria</taxon>
        <taxon>Rhodocyclales</taxon>
        <taxon>Zoogloeaceae</taxon>
        <taxon>Nitrogeniibacter</taxon>
    </lineage>
</organism>
<name>A0A6C1B0Z2_9RHOO</name>
<proteinExistence type="inferred from homology"/>
<dbReference type="NCBIfam" id="TIGR02334">
    <property type="entry name" value="prpF"/>
    <property type="match status" value="1"/>
</dbReference>
<reference evidence="3 4" key="1">
    <citation type="submission" date="2020-02" db="EMBL/GenBank/DDBJ databases">
        <title>Nitrogenibacter mangrovi gen. nov., sp. nov. isolated from mangrove sediment, a denitrifying betaproteobacterium.</title>
        <authorList>
            <person name="Liao H."/>
            <person name="Tian Y."/>
        </authorList>
    </citation>
    <scope>NUCLEOTIDE SEQUENCE [LARGE SCALE GENOMIC DNA]</scope>
    <source>
        <strain evidence="3 4">M9-3-2</strain>
    </source>
</reference>
<evidence type="ECO:0000256" key="1">
    <source>
        <dbReference type="ARBA" id="ARBA00007673"/>
    </source>
</evidence>
<dbReference type="InterPro" id="IPR012709">
    <property type="entry name" value="PrpF"/>
</dbReference>
<evidence type="ECO:0000256" key="2">
    <source>
        <dbReference type="ARBA" id="ARBA00023235"/>
    </source>
</evidence>
<dbReference type="InterPro" id="IPR007400">
    <property type="entry name" value="PrpF-like"/>
</dbReference>
<dbReference type="GO" id="GO:0019629">
    <property type="term" value="P:propionate catabolic process, 2-methylcitrate cycle"/>
    <property type="evidence" value="ECO:0007669"/>
    <property type="project" value="InterPro"/>
</dbReference>
<dbReference type="Gene3D" id="3.10.310.10">
    <property type="entry name" value="Diaminopimelate Epimerase, Chain A, domain 1"/>
    <property type="match status" value="2"/>
</dbReference>
<dbReference type="EMBL" id="CP048836">
    <property type="protein sequence ID" value="QID16575.1"/>
    <property type="molecule type" value="Genomic_DNA"/>
</dbReference>
<keyword evidence="4" id="KW-1185">Reference proteome</keyword>
<dbReference type="PANTHER" id="PTHR43709">
    <property type="entry name" value="ACONITATE ISOMERASE-RELATED"/>
    <property type="match status" value="1"/>
</dbReference>
<dbReference type="KEGG" id="azq:G3580_02395"/>
<dbReference type="GO" id="GO:0016853">
    <property type="term" value="F:isomerase activity"/>
    <property type="evidence" value="ECO:0007669"/>
    <property type="project" value="UniProtKB-KW"/>
</dbReference>
<protein>
    <submittedName>
        <fullName evidence="3">2-methylaconitate cis-trans isomerase PrpF</fullName>
    </submittedName>
</protein>
<comment type="similarity">
    <text evidence="1">Belongs to the PrpF family.</text>
</comment>
<dbReference type="PANTHER" id="PTHR43709:SF2">
    <property type="entry name" value="DUF453 DOMAIN PROTEIN (AFU_ORTHOLOGUE AFUA_6G00360)"/>
    <property type="match status" value="1"/>
</dbReference>
<evidence type="ECO:0000313" key="4">
    <source>
        <dbReference type="Proteomes" id="UP000501991"/>
    </source>
</evidence>
<evidence type="ECO:0000313" key="3">
    <source>
        <dbReference type="EMBL" id="QID16575.1"/>
    </source>
</evidence>
<dbReference type="Pfam" id="PF04303">
    <property type="entry name" value="PrpF"/>
    <property type="match status" value="1"/>
</dbReference>
<dbReference type="SUPFAM" id="SSF54506">
    <property type="entry name" value="Diaminopimelate epimerase-like"/>
    <property type="match status" value="2"/>
</dbReference>
<dbReference type="AlphaFoldDB" id="A0A6C1B0Z2"/>
<accession>A0A6C1B0Z2</accession>
<gene>
    <name evidence="3" type="primary">prpF</name>
    <name evidence="3" type="ORF">G3580_02395</name>
</gene>
<sequence length="382" mass="39350">MTQLRFPATWMRGGTSKGLFLVADDLPTDPAARDALLVRAMGSPDPYGKQIDGLGGATSSTSKVVLVARSAREDSDVDYWFGQVPVDGTTIDWSGNCGNLTAAVAPFALHRGLIEAPAQGEVTVRLWQGNLGKRILARVPVAGHRAVEHGTFVLDGVAHPGAAITLSFLDPGGAADGGILPTGRGVDTLTLADGTTLEASLVNAGNPMVFVAATTLGIDCTAPQAQLNADAALRERCERIRILGALAMGLAATPEEAAARQHTPKLAFMAPSADFIAADGRAFAAESTDLLTRVLSMGVFHHAIPGTAAIAIAAAAAIPGSIVARQLGAEPAGPLRIGHPSGRAEVGATVRADDGRRVLEAAVMRRSARMLMDGWVCLPPAG</sequence>
<keyword evidence="2 3" id="KW-0413">Isomerase</keyword>